<gene>
    <name evidence="4" type="ORF">BU24DRAFT_220539</name>
</gene>
<dbReference type="PANTHER" id="PTHR24321">
    <property type="entry name" value="DEHYDROGENASES, SHORT CHAIN"/>
    <property type="match status" value="1"/>
</dbReference>
<dbReference type="InterPro" id="IPR002347">
    <property type="entry name" value="SDR_fam"/>
</dbReference>
<dbReference type="PROSITE" id="PS00061">
    <property type="entry name" value="ADH_SHORT"/>
    <property type="match status" value="1"/>
</dbReference>
<dbReference type="GeneID" id="54279441"/>
<evidence type="ECO:0000256" key="2">
    <source>
        <dbReference type="ARBA" id="ARBA00022857"/>
    </source>
</evidence>
<accession>A0A6A5XPU1</accession>
<dbReference type="FunFam" id="3.40.50.720:FF:000084">
    <property type="entry name" value="Short-chain dehydrogenase reductase"/>
    <property type="match status" value="1"/>
</dbReference>
<dbReference type="PRINTS" id="PR00081">
    <property type="entry name" value="GDHRDH"/>
</dbReference>
<name>A0A6A5XPU1_9PLEO</name>
<dbReference type="Gene3D" id="3.40.50.720">
    <property type="entry name" value="NAD(P)-binding Rossmann-like Domain"/>
    <property type="match status" value="1"/>
</dbReference>
<reference evidence="4" key="1">
    <citation type="journal article" date="2020" name="Stud. Mycol.">
        <title>101 Dothideomycetes genomes: a test case for predicting lifestyles and emergence of pathogens.</title>
        <authorList>
            <person name="Haridas S."/>
            <person name="Albert R."/>
            <person name="Binder M."/>
            <person name="Bloem J."/>
            <person name="Labutti K."/>
            <person name="Salamov A."/>
            <person name="Andreopoulos B."/>
            <person name="Baker S."/>
            <person name="Barry K."/>
            <person name="Bills G."/>
            <person name="Bluhm B."/>
            <person name="Cannon C."/>
            <person name="Castanera R."/>
            <person name="Culley D."/>
            <person name="Daum C."/>
            <person name="Ezra D."/>
            <person name="Gonzalez J."/>
            <person name="Henrissat B."/>
            <person name="Kuo A."/>
            <person name="Liang C."/>
            <person name="Lipzen A."/>
            <person name="Lutzoni F."/>
            <person name="Magnuson J."/>
            <person name="Mondo S."/>
            <person name="Nolan M."/>
            <person name="Ohm R."/>
            <person name="Pangilinan J."/>
            <person name="Park H.-J."/>
            <person name="Ramirez L."/>
            <person name="Alfaro M."/>
            <person name="Sun H."/>
            <person name="Tritt A."/>
            <person name="Yoshinaga Y."/>
            <person name="Zwiers L.-H."/>
            <person name="Turgeon B."/>
            <person name="Goodwin S."/>
            <person name="Spatafora J."/>
            <person name="Crous P."/>
            <person name="Grigoriev I."/>
        </authorList>
    </citation>
    <scope>NUCLEOTIDE SEQUENCE</scope>
    <source>
        <strain evidence="4">CBS 175.79</strain>
    </source>
</reference>
<keyword evidence="5" id="KW-1185">Reference proteome</keyword>
<evidence type="ECO:0000313" key="5">
    <source>
        <dbReference type="Proteomes" id="UP000799778"/>
    </source>
</evidence>
<dbReference type="InterPro" id="IPR020904">
    <property type="entry name" value="Sc_DH/Rdtase_CS"/>
</dbReference>
<sequence length="296" mass="31417">MAAPPKRPLPLQRVSYTASLNAGKTPKKVDLSESRPLPVHRLSGRVAIIVGGGNDIGIETAKRMLREGAKVSLVDDDVEGLESAVSALKSVLGTGEPVTSRILTIVADVSSEADVESYIKRTVQTFSKLDTCFLNYGVNIPSTGIFDIQEEDYERLMQMNVKSAFLGVKHAATAMRAAGNGGSIILTSSVAGLHGEPNFSLYAASKFALRGLALSAAEELGQYSIRVNTIHPSDIDTLMKRNPSSPDEIAELKEATPLGRLAKVDDIASVVAFLASEDSKFMTGSSLKIDGGRVGI</sequence>
<dbReference type="CDD" id="cd05233">
    <property type="entry name" value="SDR_c"/>
    <property type="match status" value="1"/>
</dbReference>
<keyword evidence="3" id="KW-0560">Oxidoreductase</keyword>
<dbReference type="OrthoDB" id="47007at2759"/>
<organism evidence="4 5">
    <name type="scientific">Aaosphaeria arxii CBS 175.79</name>
    <dbReference type="NCBI Taxonomy" id="1450172"/>
    <lineage>
        <taxon>Eukaryota</taxon>
        <taxon>Fungi</taxon>
        <taxon>Dikarya</taxon>
        <taxon>Ascomycota</taxon>
        <taxon>Pezizomycotina</taxon>
        <taxon>Dothideomycetes</taxon>
        <taxon>Pleosporomycetidae</taxon>
        <taxon>Pleosporales</taxon>
        <taxon>Pleosporales incertae sedis</taxon>
        <taxon>Aaosphaeria</taxon>
    </lineage>
</organism>
<protein>
    <submittedName>
        <fullName evidence="4">NAD(P)-binding protein</fullName>
    </submittedName>
</protein>
<dbReference type="EMBL" id="ML978070">
    <property type="protein sequence ID" value="KAF2014740.1"/>
    <property type="molecule type" value="Genomic_DNA"/>
</dbReference>
<dbReference type="RefSeq" id="XP_033383079.1">
    <property type="nucleotide sequence ID" value="XM_033522044.1"/>
</dbReference>
<dbReference type="AlphaFoldDB" id="A0A6A5XPU1"/>
<dbReference type="Proteomes" id="UP000799778">
    <property type="component" value="Unassembled WGS sequence"/>
</dbReference>
<dbReference type="InterPro" id="IPR036291">
    <property type="entry name" value="NAD(P)-bd_dom_sf"/>
</dbReference>
<dbReference type="Pfam" id="PF13561">
    <property type="entry name" value="adh_short_C2"/>
    <property type="match status" value="1"/>
</dbReference>
<evidence type="ECO:0000313" key="4">
    <source>
        <dbReference type="EMBL" id="KAF2014740.1"/>
    </source>
</evidence>
<proteinExistence type="inferred from homology"/>
<dbReference type="PANTHER" id="PTHR24321:SF8">
    <property type="entry name" value="ESTRADIOL 17-BETA-DEHYDROGENASE 8-RELATED"/>
    <property type="match status" value="1"/>
</dbReference>
<dbReference type="GO" id="GO:0016491">
    <property type="term" value="F:oxidoreductase activity"/>
    <property type="evidence" value="ECO:0007669"/>
    <property type="project" value="UniProtKB-KW"/>
</dbReference>
<comment type="similarity">
    <text evidence="1">Belongs to the short-chain dehydrogenases/reductases (SDR) family.</text>
</comment>
<evidence type="ECO:0000256" key="1">
    <source>
        <dbReference type="ARBA" id="ARBA00006484"/>
    </source>
</evidence>
<keyword evidence="2" id="KW-0521">NADP</keyword>
<evidence type="ECO:0000256" key="3">
    <source>
        <dbReference type="ARBA" id="ARBA00023002"/>
    </source>
</evidence>
<dbReference type="SUPFAM" id="SSF51735">
    <property type="entry name" value="NAD(P)-binding Rossmann-fold domains"/>
    <property type="match status" value="1"/>
</dbReference>